<proteinExistence type="predicted"/>
<keyword evidence="2" id="KW-1185">Reference proteome</keyword>
<sequence length="132" mass="13986">MLRDGFNSSDVLGYNDKWLSDTAPRLHATATFTNTPNTLPVFRMADGSSLVACTFTTEMIGRAKAPGAGVAFTNRDAAAQILAGRRGTWTYVDTAGLGFALLTVPPTGPASVATCLCAVPILDRIIKMTPHR</sequence>
<dbReference type="RefSeq" id="WP_071657957.1">
    <property type="nucleotide sequence ID" value="NZ_MLCF01000115.1"/>
</dbReference>
<evidence type="ECO:0000313" key="1">
    <source>
        <dbReference type="EMBL" id="OIV36088.1"/>
    </source>
</evidence>
<dbReference type="AlphaFoldDB" id="A0A1J7C3G8"/>
<reference evidence="1 2" key="1">
    <citation type="submission" date="2016-10" db="EMBL/GenBank/DDBJ databases">
        <title>Genome sequence of Streptomyces gilvigriseus MUSC 26.</title>
        <authorList>
            <person name="Lee L.-H."/>
            <person name="Ser H.-L."/>
        </authorList>
    </citation>
    <scope>NUCLEOTIDE SEQUENCE [LARGE SCALE GENOMIC DNA]</scope>
    <source>
        <strain evidence="1 2">MUSC 26</strain>
    </source>
</reference>
<dbReference type="EMBL" id="MLCF01000115">
    <property type="protein sequence ID" value="OIV36088.1"/>
    <property type="molecule type" value="Genomic_DNA"/>
</dbReference>
<dbReference type="Proteomes" id="UP000243342">
    <property type="component" value="Unassembled WGS sequence"/>
</dbReference>
<evidence type="ECO:0000313" key="2">
    <source>
        <dbReference type="Proteomes" id="UP000243342"/>
    </source>
</evidence>
<protein>
    <submittedName>
        <fullName evidence="1">Uncharacterized protein</fullName>
    </submittedName>
</protein>
<dbReference type="OrthoDB" id="4164434at2"/>
<accession>A0A1J7C3G8</accession>
<comment type="caution">
    <text evidence="1">The sequence shown here is derived from an EMBL/GenBank/DDBJ whole genome shotgun (WGS) entry which is preliminary data.</text>
</comment>
<gene>
    <name evidence="1" type="ORF">BIV57_18180</name>
</gene>
<name>A0A1J7C3G8_9ACTN</name>
<organism evidence="1 2">
    <name type="scientific">Mangrovactinospora gilvigrisea</name>
    <dbReference type="NCBI Taxonomy" id="1428644"/>
    <lineage>
        <taxon>Bacteria</taxon>
        <taxon>Bacillati</taxon>
        <taxon>Actinomycetota</taxon>
        <taxon>Actinomycetes</taxon>
        <taxon>Kitasatosporales</taxon>
        <taxon>Streptomycetaceae</taxon>
        <taxon>Mangrovactinospora</taxon>
    </lineage>
</organism>